<dbReference type="CDD" id="cd07067">
    <property type="entry name" value="HP_PGM_like"/>
    <property type="match status" value="1"/>
</dbReference>
<dbReference type="InterPro" id="IPR050275">
    <property type="entry name" value="PGM_Phosphatase"/>
</dbReference>
<dbReference type="InterPro" id="IPR013078">
    <property type="entry name" value="His_Pase_superF_clade-1"/>
</dbReference>
<dbReference type="GO" id="GO:0016791">
    <property type="term" value="F:phosphatase activity"/>
    <property type="evidence" value="ECO:0007669"/>
    <property type="project" value="TreeGrafter"/>
</dbReference>
<dbReference type="STRING" id="1291764.GCA_001311235_01432"/>
<dbReference type="EMBL" id="JXJU01000009">
    <property type="protein sequence ID" value="PCR99341.1"/>
    <property type="molecule type" value="Genomic_DNA"/>
</dbReference>
<dbReference type="PANTHER" id="PTHR48100">
    <property type="entry name" value="BROAD-SPECIFICITY PHOSPHATASE YOR283W-RELATED"/>
    <property type="match status" value="1"/>
</dbReference>
<evidence type="ECO:0000256" key="2">
    <source>
        <dbReference type="PIRSR" id="PIRSR613078-2"/>
    </source>
</evidence>
<dbReference type="GO" id="GO:0005737">
    <property type="term" value="C:cytoplasm"/>
    <property type="evidence" value="ECO:0007669"/>
    <property type="project" value="TreeGrafter"/>
</dbReference>
<reference evidence="3 4" key="1">
    <citation type="submission" date="2014-12" db="EMBL/GenBank/DDBJ databases">
        <title>Draft genome sequences of 10 type strains of Lactococcus.</title>
        <authorList>
            <person name="Sun Z."/>
            <person name="Zhong Z."/>
            <person name="Liu W."/>
            <person name="Zhang W."/>
            <person name="Zhang H."/>
        </authorList>
    </citation>
    <scope>NUCLEOTIDE SEQUENCE [LARGE SCALE GENOMIC DNA]</scope>
    <source>
        <strain evidence="3 4">JCM 16395</strain>
    </source>
</reference>
<comment type="caution">
    <text evidence="3">The sequence shown here is derived from an EMBL/GenBank/DDBJ whole genome shotgun (WGS) entry which is preliminary data.</text>
</comment>
<proteinExistence type="predicted"/>
<sequence>MKKMKIYFVRHGKTEWNLEKRLQGQSGDSPLLEESFTSIARVHDYLKTIPLDYVLSSPAKRAMTTAQLLTELPVTTDERLAEWNFGDLEGMPIKEALKLYPHEMYTSRNDLVHFDGSVFGAESVSSVLSRFDDLGKTLLSSPYQNILLVGHGASGTAGMRHLAGYSKSELRSEGGLTNNSLTVLESVDDHFKMTVWNKNL</sequence>
<keyword evidence="4" id="KW-1185">Reference proteome</keyword>
<name>A0A2A5RJM7_9LACT</name>
<dbReference type="SUPFAM" id="SSF53254">
    <property type="entry name" value="Phosphoglycerate mutase-like"/>
    <property type="match status" value="1"/>
</dbReference>
<feature type="active site" description="Tele-phosphohistidine intermediate" evidence="1">
    <location>
        <position position="11"/>
    </location>
</feature>
<evidence type="ECO:0000313" key="4">
    <source>
        <dbReference type="Proteomes" id="UP000218181"/>
    </source>
</evidence>
<dbReference type="Gene3D" id="3.40.50.1240">
    <property type="entry name" value="Phosphoglycerate mutase-like"/>
    <property type="match status" value="1"/>
</dbReference>
<feature type="binding site" evidence="2">
    <location>
        <position position="61"/>
    </location>
    <ligand>
        <name>substrate</name>
    </ligand>
</feature>
<dbReference type="Pfam" id="PF00300">
    <property type="entry name" value="His_Phos_1"/>
    <property type="match status" value="1"/>
</dbReference>
<accession>A0A2A5RJM7</accession>
<evidence type="ECO:0000313" key="3">
    <source>
        <dbReference type="EMBL" id="PCR99341.1"/>
    </source>
</evidence>
<protein>
    <submittedName>
        <fullName evidence="3">Phosphoglycerate mutase</fullName>
    </submittedName>
</protein>
<dbReference type="SMART" id="SM00855">
    <property type="entry name" value="PGAM"/>
    <property type="match status" value="1"/>
</dbReference>
<organism evidence="3 4">
    <name type="scientific">Lactococcus fujiensis JCM 16395</name>
    <dbReference type="NCBI Taxonomy" id="1291764"/>
    <lineage>
        <taxon>Bacteria</taxon>
        <taxon>Bacillati</taxon>
        <taxon>Bacillota</taxon>
        <taxon>Bacilli</taxon>
        <taxon>Lactobacillales</taxon>
        <taxon>Streptococcaceae</taxon>
        <taxon>Lactococcus</taxon>
    </lineage>
</organism>
<dbReference type="PANTHER" id="PTHR48100:SF1">
    <property type="entry name" value="HISTIDINE PHOSPHATASE FAMILY PROTEIN-RELATED"/>
    <property type="match status" value="1"/>
</dbReference>
<dbReference type="InterPro" id="IPR029033">
    <property type="entry name" value="His_PPase_superfam"/>
</dbReference>
<gene>
    <name evidence="3" type="ORF">RT41_GL001982</name>
</gene>
<feature type="active site" description="Proton donor/acceptor" evidence="1">
    <location>
        <position position="82"/>
    </location>
</feature>
<evidence type="ECO:0000256" key="1">
    <source>
        <dbReference type="PIRSR" id="PIRSR613078-1"/>
    </source>
</evidence>
<dbReference type="AlphaFoldDB" id="A0A2A5RJM7"/>
<feature type="binding site" evidence="2">
    <location>
        <begin position="10"/>
        <end position="17"/>
    </location>
    <ligand>
        <name>substrate</name>
    </ligand>
</feature>
<dbReference type="Proteomes" id="UP000218181">
    <property type="component" value="Unassembled WGS sequence"/>
</dbReference>